<dbReference type="EMBL" id="BPLQ01004651">
    <property type="protein sequence ID" value="GIY09502.1"/>
    <property type="molecule type" value="Genomic_DNA"/>
</dbReference>
<keyword evidence="3" id="KW-1185">Reference proteome</keyword>
<evidence type="ECO:0000256" key="1">
    <source>
        <dbReference type="SAM" id="MobiDB-lite"/>
    </source>
</evidence>
<gene>
    <name evidence="2" type="ORF">CDAR_509771</name>
</gene>
<reference evidence="2 3" key="1">
    <citation type="submission" date="2021-06" db="EMBL/GenBank/DDBJ databases">
        <title>Caerostris darwini draft genome.</title>
        <authorList>
            <person name="Kono N."/>
            <person name="Arakawa K."/>
        </authorList>
    </citation>
    <scope>NUCLEOTIDE SEQUENCE [LARGE SCALE GENOMIC DNA]</scope>
</reference>
<protein>
    <submittedName>
        <fullName evidence="2">Uncharacterized protein</fullName>
    </submittedName>
</protein>
<accession>A0AAV4QJP1</accession>
<dbReference type="AlphaFoldDB" id="A0AAV4QJP1"/>
<feature type="region of interest" description="Disordered" evidence="1">
    <location>
        <begin position="1"/>
        <end position="87"/>
    </location>
</feature>
<proteinExistence type="predicted"/>
<organism evidence="2 3">
    <name type="scientific">Caerostris darwini</name>
    <dbReference type="NCBI Taxonomy" id="1538125"/>
    <lineage>
        <taxon>Eukaryota</taxon>
        <taxon>Metazoa</taxon>
        <taxon>Ecdysozoa</taxon>
        <taxon>Arthropoda</taxon>
        <taxon>Chelicerata</taxon>
        <taxon>Arachnida</taxon>
        <taxon>Araneae</taxon>
        <taxon>Araneomorphae</taxon>
        <taxon>Entelegynae</taxon>
        <taxon>Araneoidea</taxon>
        <taxon>Araneidae</taxon>
        <taxon>Caerostris</taxon>
    </lineage>
</organism>
<dbReference type="Proteomes" id="UP001054837">
    <property type="component" value="Unassembled WGS sequence"/>
</dbReference>
<name>A0AAV4QJP1_9ARAC</name>
<comment type="caution">
    <text evidence="2">The sequence shown here is derived from an EMBL/GenBank/DDBJ whole genome shotgun (WGS) entry which is preliminary data.</text>
</comment>
<sequence length="87" mass="9743">MGFEPEVERRRTPPLPPRRRTPRGPPSSSCPASRGRSVGWLVDGPVHDDGHPHVGVRLQTEGDDGHADEEHRHYGHHLQGEHKTHSI</sequence>
<feature type="compositionally biased region" description="Basic and acidic residues" evidence="1">
    <location>
        <begin position="1"/>
        <end position="11"/>
    </location>
</feature>
<evidence type="ECO:0000313" key="2">
    <source>
        <dbReference type="EMBL" id="GIY09502.1"/>
    </source>
</evidence>
<evidence type="ECO:0000313" key="3">
    <source>
        <dbReference type="Proteomes" id="UP001054837"/>
    </source>
</evidence>
<feature type="compositionally biased region" description="Basic and acidic residues" evidence="1">
    <location>
        <begin position="63"/>
        <end position="87"/>
    </location>
</feature>